<feature type="compositionally biased region" description="Low complexity" evidence="1">
    <location>
        <begin position="81"/>
        <end position="97"/>
    </location>
</feature>
<dbReference type="EMBL" id="VMHM01000050">
    <property type="protein sequence ID" value="TSJ92485.1"/>
    <property type="molecule type" value="Genomic_DNA"/>
</dbReference>
<feature type="compositionally biased region" description="Low complexity" evidence="1">
    <location>
        <begin position="111"/>
        <end position="125"/>
    </location>
</feature>
<feature type="non-terminal residue" evidence="2">
    <location>
        <position position="125"/>
    </location>
</feature>
<protein>
    <submittedName>
        <fullName evidence="2">Uncharacterized protein</fullName>
    </submittedName>
</protein>
<comment type="caution">
    <text evidence="2">The sequence shown here is derived from an EMBL/GenBank/DDBJ whole genome shotgun (WGS) entry which is preliminary data.</text>
</comment>
<accession>A0A556RUA4</accession>
<proteinExistence type="predicted"/>
<feature type="region of interest" description="Disordered" evidence="1">
    <location>
        <begin position="53"/>
        <end position="125"/>
    </location>
</feature>
<evidence type="ECO:0000256" key="1">
    <source>
        <dbReference type="SAM" id="MobiDB-lite"/>
    </source>
</evidence>
<sequence length="125" mass="14016">QGYQQVADIVYKQPSGTLDNGVESVWDMTLHSQMVESSVQVQDYNYRDAQANLLGEVNSQQKDNTTYGTDYRYDEHYKGLNSNSSNTNNNDINNYNSNDDENSGDIDTDDSNGNNNDNSSDISTH</sequence>
<feature type="compositionally biased region" description="Polar residues" evidence="1">
    <location>
        <begin position="57"/>
        <end position="68"/>
    </location>
</feature>
<dbReference type="AlphaFoldDB" id="A0A556RUA4"/>
<evidence type="ECO:0000313" key="2">
    <source>
        <dbReference type="EMBL" id="TSJ92485.1"/>
    </source>
</evidence>
<feature type="compositionally biased region" description="Acidic residues" evidence="1">
    <location>
        <begin position="98"/>
        <end position="110"/>
    </location>
</feature>
<reference evidence="2 3" key="1">
    <citation type="submission" date="2019-07" db="EMBL/GenBank/DDBJ databases">
        <title>Gilliamella genomes.</title>
        <authorList>
            <person name="Zheng H."/>
        </authorList>
    </citation>
    <scope>NUCLEOTIDE SEQUENCE [LARGE SCALE GENOMIC DNA]</scope>
    <source>
        <strain evidence="2 3">W8127</strain>
    </source>
</reference>
<dbReference type="Proteomes" id="UP000319483">
    <property type="component" value="Unassembled WGS sequence"/>
</dbReference>
<organism evidence="2 3">
    <name type="scientific">Gilliamella apicola</name>
    <dbReference type="NCBI Taxonomy" id="1196095"/>
    <lineage>
        <taxon>Bacteria</taxon>
        <taxon>Pseudomonadati</taxon>
        <taxon>Pseudomonadota</taxon>
        <taxon>Gammaproteobacteria</taxon>
        <taxon>Orbales</taxon>
        <taxon>Orbaceae</taxon>
        <taxon>Gilliamella</taxon>
    </lineage>
</organism>
<feature type="non-terminal residue" evidence="2">
    <location>
        <position position="1"/>
    </location>
</feature>
<dbReference type="SUPFAM" id="SSF69279">
    <property type="entry name" value="Phage tail proteins"/>
    <property type="match status" value="1"/>
</dbReference>
<evidence type="ECO:0000313" key="3">
    <source>
        <dbReference type="Proteomes" id="UP000319483"/>
    </source>
</evidence>
<gene>
    <name evidence="2" type="ORF">FPQ15_14510</name>
</gene>
<name>A0A556RUA4_9GAMM</name>